<dbReference type="PANTHER" id="PTHR34501:SF9">
    <property type="entry name" value="MAJOR OUTER MEMBRANE PROTEIN P.IA"/>
    <property type="match status" value="1"/>
</dbReference>
<evidence type="ECO:0000256" key="6">
    <source>
        <dbReference type="ARBA" id="ARBA00022729"/>
    </source>
</evidence>
<dbReference type="GO" id="GO:0006811">
    <property type="term" value="P:monoatomic ion transport"/>
    <property type="evidence" value="ECO:0007669"/>
    <property type="project" value="UniProtKB-KW"/>
</dbReference>
<dbReference type="InterPro" id="IPR050298">
    <property type="entry name" value="Gram-neg_bact_OMP"/>
</dbReference>
<dbReference type="EMBL" id="LT907988">
    <property type="protein sequence ID" value="SOE48300.1"/>
    <property type="molecule type" value="Genomic_DNA"/>
</dbReference>
<dbReference type="GO" id="GO:0015288">
    <property type="term" value="F:porin activity"/>
    <property type="evidence" value="ECO:0007669"/>
    <property type="project" value="UniProtKB-KW"/>
</dbReference>
<accession>A0A1C3K7H7</accession>
<keyword evidence="6 11" id="KW-0732">Signal</keyword>
<evidence type="ECO:0000313" key="13">
    <source>
        <dbReference type="EMBL" id="SBT27422.1"/>
    </source>
</evidence>
<dbReference type="AlphaFoldDB" id="A0A1C3K7H7"/>
<dbReference type="Gene3D" id="2.40.160.10">
    <property type="entry name" value="Porin"/>
    <property type="match status" value="1"/>
</dbReference>
<dbReference type="GO" id="GO:0046930">
    <property type="term" value="C:pore complex"/>
    <property type="evidence" value="ECO:0007669"/>
    <property type="project" value="UniProtKB-KW"/>
</dbReference>
<dbReference type="SUPFAM" id="SSF56935">
    <property type="entry name" value="Porins"/>
    <property type="match status" value="1"/>
</dbReference>
<protein>
    <submittedName>
        <fullName evidence="13">Outer membrane protein (Porin)</fullName>
    </submittedName>
</protein>
<dbReference type="InterPro" id="IPR023614">
    <property type="entry name" value="Porin_dom_sf"/>
</dbReference>
<dbReference type="EMBL" id="FLRC01000054">
    <property type="protein sequence ID" value="SBT27422.1"/>
    <property type="molecule type" value="Genomic_DNA"/>
</dbReference>
<evidence type="ECO:0000313" key="14">
    <source>
        <dbReference type="EMBL" id="SOE48300.1"/>
    </source>
</evidence>
<dbReference type="PANTHER" id="PTHR34501">
    <property type="entry name" value="PROTEIN YDDL-RELATED"/>
    <property type="match status" value="1"/>
</dbReference>
<dbReference type="CDD" id="cd00342">
    <property type="entry name" value="gram_neg_porins"/>
    <property type="match status" value="1"/>
</dbReference>
<evidence type="ECO:0000256" key="2">
    <source>
        <dbReference type="ARBA" id="ARBA00011233"/>
    </source>
</evidence>
<sequence length="348" mass="37503">MIIRSTLAAGLAVGLSASALAQGNVTVYGRIDMGLEMVQRSGGDAPSDSSGRMFTDTSYWGLRGSEDMGGGMKAYFKLESGFNPNDGRGGAIFNRESYLGLSGRLGSLQAGHQFAPAVTLTGRLDPFQRSMNGLIQNLMQTNAGNAQRGTFSQRQNAVQYISPTMQGFTVRALYAFSEQFAEPRALNRSRALGLEYANGPLYSAFSYESSEIATVPAGGTRRNDTYLGGLTYDFEVVKLHGLYMRNNLEHAPGAHGFMVGASAPFAGGTVRASYTWRTLRGEDGQDASVAALGYTYPLSKRTMVYTSLAYLDNGRQARYALWPSSKAASLSAPGQDVRSLQVGMRHMF</sequence>
<evidence type="ECO:0000313" key="15">
    <source>
        <dbReference type="Proteomes" id="UP000078558"/>
    </source>
</evidence>
<evidence type="ECO:0000256" key="3">
    <source>
        <dbReference type="ARBA" id="ARBA00022448"/>
    </source>
</evidence>
<dbReference type="Pfam" id="PF13609">
    <property type="entry name" value="Porin_4"/>
    <property type="match status" value="1"/>
</dbReference>
<evidence type="ECO:0000256" key="10">
    <source>
        <dbReference type="ARBA" id="ARBA00023237"/>
    </source>
</evidence>
<dbReference type="STRING" id="1851544.ODI_02324"/>
<dbReference type="PRINTS" id="PR00184">
    <property type="entry name" value="NEISSPPORIN"/>
</dbReference>
<reference evidence="14 15" key="2">
    <citation type="submission" date="2017-08" db="EMBL/GenBank/DDBJ databases">
        <authorList>
            <person name="de Groot N.N."/>
        </authorList>
    </citation>
    <scope>NUCLEOTIDE SEQUENCE [LARGE SCALE GENOMIC DNA]</scope>
    <source>
        <strain evidence="14">Orrdi1</strain>
    </source>
</reference>
<dbReference type="InterPro" id="IPR033900">
    <property type="entry name" value="Gram_neg_porin_domain"/>
</dbReference>
<dbReference type="OrthoDB" id="8520696at2"/>
<keyword evidence="4" id="KW-1134">Transmembrane beta strand</keyword>
<evidence type="ECO:0000256" key="11">
    <source>
        <dbReference type="SAM" id="SignalP"/>
    </source>
</evidence>
<evidence type="ECO:0000256" key="9">
    <source>
        <dbReference type="ARBA" id="ARBA00023136"/>
    </source>
</evidence>
<keyword evidence="5" id="KW-0812">Transmembrane</keyword>
<evidence type="ECO:0000256" key="8">
    <source>
        <dbReference type="ARBA" id="ARBA00023114"/>
    </source>
</evidence>
<comment type="subcellular location">
    <subcellularLocation>
        <location evidence="1">Cell outer membrane</location>
        <topology evidence="1">Multi-pass membrane protein</topology>
    </subcellularLocation>
</comment>
<evidence type="ECO:0000256" key="4">
    <source>
        <dbReference type="ARBA" id="ARBA00022452"/>
    </source>
</evidence>
<evidence type="ECO:0000256" key="1">
    <source>
        <dbReference type="ARBA" id="ARBA00004571"/>
    </source>
</evidence>
<dbReference type="InterPro" id="IPR002299">
    <property type="entry name" value="Porin_Neis"/>
</dbReference>
<feature type="domain" description="Porin" evidence="12">
    <location>
        <begin position="11"/>
        <end position="314"/>
    </location>
</feature>
<keyword evidence="10" id="KW-0998">Cell outer membrane</keyword>
<keyword evidence="8" id="KW-0626">Porin</keyword>
<dbReference type="GO" id="GO:0009279">
    <property type="term" value="C:cell outer membrane"/>
    <property type="evidence" value="ECO:0007669"/>
    <property type="project" value="UniProtKB-SubCell"/>
</dbReference>
<organism evidence="13 15">
    <name type="scientific">Orrella dioscoreae</name>
    <dbReference type="NCBI Taxonomy" id="1851544"/>
    <lineage>
        <taxon>Bacteria</taxon>
        <taxon>Pseudomonadati</taxon>
        <taxon>Pseudomonadota</taxon>
        <taxon>Betaproteobacteria</taxon>
        <taxon>Burkholderiales</taxon>
        <taxon>Alcaligenaceae</taxon>
        <taxon>Orrella</taxon>
    </lineage>
</organism>
<evidence type="ECO:0000256" key="7">
    <source>
        <dbReference type="ARBA" id="ARBA00023065"/>
    </source>
</evidence>
<proteinExistence type="predicted"/>
<name>A0A1C3K7H7_9BURK</name>
<comment type="subunit">
    <text evidence="2">Homotrimer.</text>
</comment>
<gene>
    <name evidence="13" type="ORF">ODI_02324</name>
    <name evidence="14" type="ORF">ODI_R1361</name>
</gene>
<keyword evidence="15" id="KW-1185">Reference proteome</keyword>
<feature type="signal peptide" evidence="11">
    <location>
        <begin position="1"/>
        <end position="21"/>
    </location>
</feature>
<evidence type="ECO:0000259" key="12">
    <source>
        <dbReference type="Pfam" id="PF13609"/>
    </source>
</evidence>
<keyword evidence="3" id="KW-0813">Transport</keyword>
<dbReference type="KEGG" id="odi:ODI_R1361"/>
<evidence type="ECO:0000256" key="5">
    <source>
        <dbReference type="ARBA" id="ARBA00022692"/>
    </source>
</evidence>
<dbReference type="RefSeq" id="WP_067759032.1">
    <property type="nucleotide sequence ID" value="NZ_LT907988.1"/>
</dbReference>
<reference evidence="13 15" key="1">
    <citation type="submission" date="2016-06" db="EMBL/GenBank/DDBJ databases">
        <authorList>
            <person name="Kjaerup R.B."/>
            <person name="Dalgaard T.S."/>
            <person name="Juul-Madsen H.R."/>
        </authorList>
    </citation>
    <scope>NUCLEOTIDE SEQUENCE [LARGE SCALE GENOMIC DNA]</scope>
    <source>
        <strain evidence="13">Orrdi1</strain>
    </source>
</reference>
<dbReference type="Proteomes" id="UP000078558">
    <property type="component" value="Chromosome I"/>
</dbReference>
<feature type="chain" id="PRO_5015062744" evidence="11">
    <location>
        <begin position="22"/>
        <end position="348"/>
    </location>
</feature>
<keyword evidence="7" id="KW-0406">Ion transport</keyword>
<keyword evidence="9" id="KW-0472">Membrane</keyword>